<dbReference type="STRING" id="1208321.D104_05720"/>
<feature type="domain" description="Glycosyltransferase 2-like" evidence="1">
    <location>
        <begin position="6"/>
        <end position="131"/>
    </location>
</feature>
<comment type="caution">
    <text evidence="2">The sequence shown here is derived from an EMBL/GenBank/DDBJ whole genome shotgun (WGS) entry which is preliminary data.</text>
</comment>
<organism evidence="2 3">
    <name type="scientific">Marinomonas profundimaris</name>
    <dbReference type="NCBI Taxonomy" id="1208321"/>
    <lineage>
        <taxon>Bacteria</taxon>
        <taxon>Pseudomonadati</taxon>
        <taxon>Pseudomonadota</taxon>
        <taxon>Gammaproteobacteria</taxon>
        <taxon>Oceanospirillales</taxon>
        <taxon>Oceanospirillaceae</taxon>
        <taxon>Marinomonas</taxon>
    </lineage>
</organism>
<dbReference type="Pfam" id="PF00535">
    <property type="entry name" value="Glycos_transf_2"/>
    <property type="match status" value="1"/>
</dbReference>
<dbReference type="Proteomes" id="UP000018857">
    <property type="component" value="Unassembled WGS sequence"/>
</dbReference>
<evidence type="ECO:0000259" key="1">
    <source>
        <dbReference type="Pfam" id="PF00535"/>
    </source>
</evidence>
<dbReference type="InterPro" id="IPR001173">
    <property type="entry name" value="Glyco_trans_2-like"/>
</dbReference>
<dbReference type="PANTHER" id="PTHR22916">
    <property type="entry name" value="GLYCOSYLTRANSFERASE"/>
    <property type="match status" value="1"/>
</dbReference>
<accession>W1RWR8</accession>
<dbReference type="AlphaFoldDB" id="W1RWR8"/>
<gene>
    <name evidence="2" type="ORF">D104_05720</name>
</gene>
<dbReference type="SUPFAM" id="SSF53448">
    <property type="entry name" value="Nucleotide-diphospho-sugar transferases"/>
    <property type="match status" value="1"/>
</dbReference>
<reference evidence="2 3" key="1">
    <citation type="journal article" date="2014" name="Genome Announc.">
        <title>Draft Genome Sequence of Marinomonas sp. Strain D104, a Polycyclic Aromatic Hydrocarbon-Degrading Bacterium from the Deep-Sea Sediment of the Arctic Ocean.</title>
        <authorList>
            <person name="Dong C."/>
            <person name="Bai X."/>
            <person name="Lai Q."/>
            <person name="Xie Y."/>
            <person name="Chen X."/>
            <person name="Shao Z."/>
        </authorList>
    </citation>
    <scope>NUCLEOTIDE SEQUENCE [LARGE SCALE GENOMIC DNA]</scope>
    <source>
        <strain evidence="2 3">D104</strain>
    </source>
</reference>
<dbReference type="GO" id="GO:0016758">
    <property type="term" value="F:hexosyltransferase activity"/>
    <property type="evidence" value="ECO:0007669"/>
    <property type="project" value="UniProtKB-ARBA"/>
</dbReference>
<dbReference type="InterPro" id="IPR029044">
    <property type="entry name" value="Nucleotide-diphossugar_trans"/>
</dbReference>
<sequence>MSILISIVTVVRNGESHIEKCMRNISFLKDKINYQHIVVDGNSVDGTVEICRNFECEIIFQEGEGIYNAMNLGIEKAKGDFVLFSNSDDYIDVDGVINAYEIIKKDCNKNHLFSVRVIKSDGGFFIWNPKNTIDRDYSMPCPHPGMFVKREYLMGALAFNESFSSSSDYLMCLLMKAKFDFTCHDFIVSNFNLGGESSSFKVILQNSKIRNISGLSVIVKTKGFIYDLFQYIRSRL</sequence>
<dbReference type="PATRIC" id="fig|1208321.3.peg.1137"/>
<proteinExistence type="predicted"/>
<dbReference type="OrthoDB" id="396512at2"/>
<protein>
    <recommendedName>
        <fullName evidence="1">Glycosyltransferase 2-like domain-containing protein</fullName>
    </recommendedName>
</protein>
<dbReference type="eggNOG" id="COG1216">
    <property type="taxonomic scope" value="Bacteria"/>
</dbReference>
<evidence type="ECO:0000313" key="3">
    <source>
        <dbReference type="Proteomes" id="UP000018857"/>
    </source>
</evidence>
<dbReference type="RefSeq" id="WP_024023314.1">
    <property type="nucleotide sequence ID" value="NZ_AYOZ01000007.1"/>
</dbReference>
<name>W1RWR8_9GAMM</name>
<keyword evidence="3" id="KW-1185">Reference proteome</keyword>
<evidence type="ECO:0000313" key="2">
    <source>
        <dbReference type="EMBL" id="ETI61422.1"/>
    </source>
</evidence>
<dbReference type="Gene3D" id="3.90.550.10">
    <property type="entry name" value="Spore Coat Polysaccharide Biosynthesis Protein SpsA, Chain A"/>
    <property type="match status" value="1"/>
</dbReference>
<dbReference type="EMBL" id="AYOZ01000007">
    <property type="protein sequence ID" value="ETI61422.1"/>
    <property type="molecule type" value="Genomic_DNA"/>
</dbReference>